<accession>A0A8S3ILE8</accession>
<dbReference type="AlphaFoldDB" id="A0A8S3ILE8"/>
<name>A0A8S3ILE8_9BILA</name>
<evidence type="ECO:0000259" key="1">
    <source>
        <dbReference type="Pfam" id="PF03184"/>
    </source>
</evidence>
<organism evidence="2 3">
    <name type="scientific">Rotaria magnacalcarata</name>
    <dbReference type="NCBI Taxonomy" id="392030"/>
    <lineage>
        <taxon>Eukaryota</taxon>
        <taxon>Metazoa</taxon>
        <taxon>Spiralia</taxon>
        <taxon>Gnathifera</taxon>
        <taxon>Rotifera</taxon>
        <taxon>Eurotatoria</taxon>
        <taxon>Bdelloidea</taxon>
        <taxon>Philodinida</taxon>
        <taxon>Philodinidae</taxon>
        <taxon>Rotaria</taxon>
    </lineage>
</organism>
<dbReference type="EMBL" id="CAJOBJ010344055">
    <property type="protein sequence ID" value="CAF5198820.1"/>
    <property type="molecule type" value="Genomic_DNA"/>
</dbReference>
<proteinExistence type="predicted"/>
<sequence length="176" mass="19504">MDQGVIRAFKVYYRCHLVKHIIISAGVAVTTDDINITALDVVYWIQGACEAVSETTIRNTFKSAGIEKLSVIDGIDAVQQISITDEIISAEDKSIEELDRVLRHLTIGGKPMSGYDIICVINGIINDDGDSNEDKLNDDVPSEDPPSLSEFIDLISRLCFFSTMQQPELHSFIIEL</sequence>
<evidence type="ECO:0000313" key="2">
    <source>
        <dbReference type="EMBL" id="CAF5198820.1"/>
    </source>
</evidence>
<dbReference type="InterPro" id="IPR004875">
    <property type="entry name" value="DDE_SF_endonuclease_dom"/>
</dbReference>
<reference evidence="2" key="1">
    <citation type="submission" date="2021-02" db="EMBL/GenBank/DDBJ databases">
        <authorList>
            <person name="Nowell W R."/>
        </authorList>
    </citation>
    <scope>NUCLEOTIDE SEQUENCE</scope>
</reference>
<feature type="domain" description="DDE-1" evidence="1">
    <location>
        <begin position="1"/>
        <end position="61"/>
    </location>
</feature>
<gene>
    <name evidence="2" type="ORF">GIL414_LOCUS75878</name>
</gene>
<dbReference type="GO" id="GO:0003676">
    <property type="term" value="F:nucleic acid binding"/>
    <property type="evidence" value="ECO:0007669"/>
    <property type="project" value="InterPro"/>
</dbReference>
<dbReference type="Proteomes" id="UP000681720">
    <property type="component" value="Unassembled WGS sequence"/>
</dbReference>
<evidence type="ECO:0000313" key="3">
    <source>
        <dbReference type="Proteomes" id="UP000681720"/>
    </source>
</evidence>
<comment type="caution">
    <text evidence="2">The sequence shown here is derived from an EMBL/GenBank/DDBJ whole genome shotgun (WGS) entry which is preliminary data.</text>
</comment>
<protein>
    <recommendedName>
        <fullName evidence="1">DDE-1 domain-containing protein</fullName>
    </recommendedName>
</protein>
<dbReference type="Pfam" id="PF03184">
    <property type="entry name" value="DDE_1"/>
    <property type="match status" value="1"/>
</dbReference>